<dbReference type="Proteomes" id="UP001289645">
    <property type="component" value="Unassembled WGS sequence"/>
</dbReference>
<gene>
    <name evidence="1" type="ORF">OHX15_24785</name>
</gene>
<reference evidence="1 2" key="1">
    <citation type="journal article" date="2021" name="Chemosphere">
        <title>Bioballs carrying a syntrophic Rhodococcus and Mycolicibacterium consortium for simultaneous sorption and biodegradation of fuel oil in contaminated freshwater.</title>
        <authorList>
            <person name="Naloka K."/>
            <person name="Polrit D."/>
            <person name="Muangchinda C."/>
            <person name="Thoetkiattikul H."/>
            <person name="Pinyakong O."/>
        </authorList>
    </citation>
    <scope>NUCLEOTIDE SEQUENCE [LARGE SCALE GENOMIC DNA]</scope>
    <source>
        <strain evidence="1 2">J101</strain>
    </source>
</reference>
<dbReference type="EMBL" id="JAOXLN010000036">
    <property type="protein sequence ID" value="MDZ5088623.1"/>
    <property type="molecule type" value="Genomic_DNA"/>
</dbReference>
<evidence type="ECO:0000313" key="1">
    <source>
        <dbReference type="EMBL" id="MDZ5088623.1"/>
    </source>
</evidence>
<proteinExistence type="predicted"/>
<evidence type="ECO:0000313" key="2">
    <source>
        <dbReference type="Proteomes" id="UP001289645"/>
    </source>
</evidence>
<accession>A0ACC6MNP6</accession>
<protein>
    <submittedName>
        <fullName evidence="1">Cation:proton antiporter</fullName>
    </submittedName>
</protein>
<name>A0ACC6MNP6_MYCPF</name>
<sequence length="418" mass="44920">MNLVNVALVVGAGVVLVLVLFSERLSSWSLPAPLLAVVIGAAIGPHALDALPFDRLAEYRDPLLTEGSRIALGVGLVGVALRLPHGYWRQNWRWIAGIIGAGMAVMWLTAAGLLLAVGLPLTLALLVGAMLTPTDPITTTPVVTGVNAEKYVPDRVRFNLSGESGVNDGLGFLFVMLPLLLLTVQPTGQAWTQWLLEVVLWKVLGAAVLAALAGWVFGKAYIVCRDRGYIDDSSLLITAIPIGLFMLGLLKLIGTDGILGVFITAAVFGQVVQQSAEEVQDTVADALTRLLMIPLFLLLGVFLPMKEWAALSPVLLLGLVAAVFLRRVAAVWLVSPVYRSLHTRQELAFMSWFGPIGVSALYYAMDASSRLGDERVFVYVSFAIAVSVVLHGLSTVPLSKWLASRNERTTESAAPQQY</sequence>
<keyword evidence="2" id="KW-1185">Reference proteome</keyword>
<organism evidence="1 2">
    <name type="scientific">Mycolicibacterium parafortuitum</name>
    <name type="common">Mycobacterium parafortuitum</name>
    <dbReference type="NCBI Taxonomy" id="39692"/>
    <lineage>
        <taxon>Bacteria</taxon>
        <taxon>Bacillati</taxon>
        <taxon>Actinomycetota</taxon>
        <taxon>Actinomycetes</taxon>
        <taxon>Mycobacteriales</taxon>
        <taxon>Mycobacteriaceae</taxon>
        <taxon>Mycolicibacterium</taxon>
    </lineage>
</organism>
<comment type="caution">
    <text evidence="1">The sequence shown here is derived from an EMBL/GenBank/DDBJ whole genome shotgun (WGS) entry which is preliminary data.</text>
</comment>